<organism evidence="2 3">
    <name type="scientific">Lymnaea stagnalis</name>
    <name type="common">Great pond snail</name>
    <name type="synonym">Helix stagnalis</name>
    <dbReference type="NCBI Taxonomy" id="6523"/>
    <lineage>
        <taxon>Eukaryota</taxon>
        <taxon>Metazoa</taxon>
        <taxon>Spiralia</taxon>
        <taxon>Lophotrochozoa</taxon>
        <taxon>Mollusca</taxon>
        <taxon>Gastropoda</taxon>
        <taxon>Heterobranchia</taxon>
        <taxon>Euthyneura</taxon>
        <taxon>Panpulmonata</taxon>
        <taxon>Hygrophila</taxon>
        <taxon>Lymnaeoidea</taxon>
        <taxon>Lymnaeidae</taxon>
        <taxon>Lymnaea</taxon>
    </lineage>
</organism>
<gene>
    <name evidence="2" type="ORF">GSLYS_00013322001</name>
</gene>
<accession>A0AAV2HZB9</accession>
<dbReference type="AlphaFoldDB" id="A0AAV2HZB9"/>
<feature type="region of interest" description="Disordered" evidence="1">
    <location>
        <begin position="117"/>
        <end position="141"/>
    </location>
</feature>
<keyword evidence="3" id="KW-1185">Reference proteome</keyword>
<evidence type="ECO:0000313" key="3">
    <source>
        <dbReference type="Proteomes" id="UP001497497"/>
    </source>
</evidence>
<dbReference type="EMBL" id="CAXITT010000344">
    <property type="protein sequence ID" value="CAL1539589.1"/>
    <property type="molecule type" value="Genomic_DNA"/>
</dbReference>
<proteinExistence type="predicted"/>
<dbReference type="Proteomes" id="UP001497497">
    <property type="component" value="Unassembled WGS sequence"/>
</dbReference>
<sequence>MNAYTMKVQAVKGIQEEVLKIGTILTSSVGLETIKSFTEHLVIWLCGQVPDEHTEKNMNVCFHELLRLVADNNVTLHSKFKDNVFLKKKVSEFNEIETIPAQGREQMKHLACIEMGQENEKSDATETKKKSDSTETVNETI</sequence>
<evidence type="ECO:0000313" key="2">
    <source>
        <dbReference type="EMBL" id="CAL1539589.1"/>
    </source>
</evidence>
<comment type="caution">
    <text evidence="2">The sequence shown here is derived from an EMBL/GenBank/DDBJ whole genome shotgun (WGS) entry which is preliminary data.</text>
</comment>
<evidence type="ECO:0000256" key="1">
    <source>
        <dbReference type="SAM" id="MobiDB-lite"/>
    </source>
</evidence>
<name>A0AAV2HZB9_LYMST</name>
<protein>
    <submittedName>
        <fullName evidence="2">Uncharacterized protein</fullName>
    </submittedName>
</protein>
<reference evidence="2 3" key="1">
    <citation type="submission" date="2024-04" db="EMBL/GenBank/DDBJ databases">
        <authorList>
            <consortium name="Genoscope - CEA"/>
            <person name="William W."/>
        </authorList>
    </citation>
    <scope>NUCLEOTIDE SEQUENCE [LARGE SCALE GENOMIC DNA]</scope>
</reference>
<feature type="compositionally biased region" description="Basic and acidic residues" evidence="1">
    <location>
        <begin position="118"/>
        <end position="133"/>
    </location>
</feature>